<keyword evidence="2" id="KW-1185">Reference proteome</keyword>
<dbReference type="Proteomes" id="UP000656042">
    <property type="component" value="Unassembled WGS sequence"/>
</dbReference>
<name>A0A8J3BU88_9ACTN</name>
<dbReference type="AlphaFoldDB" id="A0A8J3BU88"/>
<evidence type="ECO:0000313" key="2">
    <source>
        <dbReference type="Proteomes" id="UP000656042"/>
    </source>
</evidence>
<gene>
    <name evidence="1" type="ORF">GCM10012284_10340</name>
</gene>
<comment type="caution">
    <text evidence="1">The sequence shown here is derived from an EMBL/GenBank/DDBJ whole genome shotgun (WGS) entry which is preliminary data.</text>
</comment>
<evidence type="ECO:0000313" key="1">
    <source>
        <dbReference type="EMBL" id="GGK78360.1"/>
    </source>
</evidence>
<reference evidence="1" key="1">
    <citation type="journal article" date="2014" name="Int. J. Syst. Evol. Microbiol.">
        <title>Complete genome sequence of Corynebacterium casei LMG S-19264T (=DSM 44701T), isolated from a smear-ripened cheese.</title>
        <authorList>
            <consortium name="US DOE Joint Genome Institute (JGI-PGF)"/>
            <person name="Walter F."/>
            <person name="Albersmeier A."/>
            <person name="Kalinowski J."/>
            <person name="Ruckert C."/>
        </authorList>
    </citation>
    <scope>NUCLEOTIDE SEQUENCE</scope>
    <source>
        <strain evidence="1">CGMCC 4.7299</strain>
    </source>
</reference>
<dbReference type="EMBL" id="BMMX01000002">
    <property type="protein sequence ID" value="GGK78360.1"/>
    <property type="molecule type" value="Genomic_DNA"/>
</dbReference>
<reference evidence="1" key="2">
    <citation type="submission" date="2020-09" db="EMBL/GenBank/DDBJ databases">
        <authorList>
            <person name="Sun Q."/>
            <person name="Zhou Y."/>
        </authorList>
    </citation>
    <scope>NUCLEOTIDE SEQUENCE</scope>
    <source>
        <strain evidence="1">CGMCC 4.7299</strain>
    </source>
</reference>
<protein>
    <submittedName>
        <fullName evidence="1">Uncharacterized protein</fullName>
    </submittedName>
</protein>
<organism evidence="1 2">
    <name type="scientific">Mangrovihabitans endophyticus</name>
    <dbReference type="NCBI Taxonomy" id="1751298"/>
    <lineage>
        <taxon>Bacteria</taxon>
        <taxon>Bacillati</taxon>
        <taxon>Actinomycetota</taxon>
        <taxon>Actinomycetes</taxon>
        <taxon>Micromonosporales</taxon>
        <taxon>Micromonosporaceae</taxon>
        <taxon>Mangrovihabitans</taxon>
    </lineage>
</organism>
<sequence length="91" mass="9949">MTRAGPKGPWYAPPTAGREAPGLTRIAIDVMHTIFSGNHFLESRDRSDGRLRPGQRHIDGYLLTERNPLGYVEENVFLLASVSTGPPYGAA</sequence>
<proteinExistence type="predicted"/>
<accession>A0A8J3BU88</accession>